<evidence type="ECO:0000313" key="2">
    <source>
        <dbReference type="Proteomes" id="UP001642360"/>
    </source>
</evidence>
<protein>
    <submittedName>
        <fullName evidence="1">Uncharacterized protein</fullName>
    </submittedName>
</protein>
<organism evidence="1 2">
    <name type="scientific">Ilex paraguariensis</name>
    <name type="common">yerba mate</name>
    <dbReference type="NCBI Taxonomy" id="185542"/>
    <lineage>
        <taxon>Eukaryota</taxon>
        <taxon>Viridiplantae</taxon>
        <taxon>Streptophyta</taxon>
        <taxon>Embryophyta</taxon>
        <taxon>Tracheophyta</taxon>
        <taxon>Spermatophyta</taxon>
        <taxon>Magnoliopsida</taxon>
        <taxon>eudicotyledons</taxon>
        <taxon>Gunneridae</taxon>
        <taxon>Pentapetalae</taxon>
        <taxon>asterids</taxon>
        <taxon>campanulids</taxon>
        <taxon>Aquifoliales</taxon>
        <taxon>Aquifoliaceae</taxon>
        <taxon>Ilex</taxon>
    </lineage>
</organism>
<accession>A0ABC8TRS0</accession>
<proteinExistence type="predicted"/>
<comment type="caution">
    <text evidence="1">The sequence shown here is derived from an EMBL/GenBank/DDBJ whole genome shotgun (WGS) entry which is preliminary data.</text>
</comment>
<sequence length="78" mass="9099">MGCNEYDGISFYRCLYRTDNAVKNRFSTLCKKRAKHEGLAKENNTSYINLNNKRVIFTKFNIDGISDTAAPHKKMRYN</sequence>
<keyword evidence="2" id="KW-1185">Reference proteome</keyword>
<dbReference type="EMBL" id="CAUOFW020005946">
    <property type="protein sequence ID" value="CAK9172189.1"/>
    <property type="molecule type" value="Genomic_DNA"/>
</dbReference>
<dbReference type="AlphaFoldDB" id="A0ABC8TRS0"/>
<reference evidence="1 2" key="1">
    <citation type="submission" date="2024-02" db="EMBL/GenBank/DDBJ databases">
        <authorList>
            <person name="Vignale AGUSTIN F."/>
            <person name="Sosa J E."/>
            <person name="Modenutti C."/>
        </authorList>
    </citation>
    <scope>NUCLEOTIDE SEQUENCE [LARGE SCALE GENOMIC DNA]</scope>
</reference>
<gene>
    <name evidence="1" type="ORF">ILEXP_LOCUS41835</name>
</gene>
<name>A0ABC8TRS0_9AQUA</name>
<evidence type="ECO:0000313" key="1">
    <source>
        <dbReference type="EMBL" id="CAK9172189.1"/>
    </source>
</evidence>
<dbReference type="Proteomes" id="UP001642360">
    <property type="component" value="Unassembled WGS sequence"/>
</dbReference>